<evidence type="ECO:0000313" key="2">
    <source>
        <dbReference type="EMBL" id="KAF2241022.1"/>
    </source>
</evidence>
<gene>
    <name evidence="2" type="ORF">BU26DRAFT_572258</name>
</gene>
<evidence type="ECO:0000313" key="3">
    <source>
        <dbReference type="Proteomes" id="UP000800094"/>
    </source>
</evidence>
<accession>A0A6A6HTB5</accession>
<dbReference type="Proteomes" id="UP000800094">
    <property type="component" value="Unassembled WGS sequence"/>
</dbReference>
<feature type="compositionally biased region" description="Low complexity" evidence="1">
    <location>
        <begin position="7"/>
        <end position="38"/>
    </location>
</feature>
<dbReference type="EMBL" id="ML987214">
    <property type="protein sequence ID" value="KAF2241022.1"/>
    <property type="molecule type" value="Genomic_DNA"/>
</dbReference>
<dbReference type="RefSeq" id="XP_033676026.1">
    <property type="nucleotide sequence ID" value="XM_033834229.1"/>
</dbReference>
<sequence>MSSPHETSTTTSGSNSSSPASSSQPSPSSSRPGSISFSEPANPSPSIPKGKTTKWLVGLKTGKNKEPEKWLFTVERRPRAEKRPSLRTATSY</sequence>
<organism evidence="2 3">
    <name type="scientific">Trematosphaeria pertusa</name>
    <dbReference type="NCBI Taxonomy" id="390896"/>
    <lineage>
        <taxon>Eukaryota</taxon>
        <taxon>Fungi</taxon>
        <taxon>Dikarya</taxon>
        <taxon>Ascomycota</taxon>
        <taxon>Pezizomycotina</taxon>
        <taxon>Dothideomycetes</taxon>
        <taxon>Pleosporomycetidae</taxon>
        <taxon>Pleosporales</taxon>
        <taxon>Massarineae</taxon>
        <taxon>Trematosphaeriaceae</taxon>
        <taxon>Trematosphaeria</taxon>
    </lineage>
</organism>
<proteinExistence type="predicted"/>
<keyword evidence="3" id="KW-1185">Reference proteome</keyword>
<dbReference type="AlphaFoldDB" id="A0A6A6HTB5"/>
<feature type="compositionally biased region" description="Basic and acidic residues" evidence="1">
    <location>
        <begin position="63"/>
        <end position="84"/>
    </location>
</feature>
<dbReference type="GeneID" id="54587559"/>
<protein>
    <submittedName>
        <fullName evidence="2">Uncharacterized protein</fullName>
    </submittedName>
</protein>
<evidence type="ECO:0000256" key="1">
    <source>
        <dbReference type="SAM" id="MobiDB-lite"/>
    </source>
</evidence>
<name>A0A6A6HTB5_9PLEO</name>
<feature type="region of interest" description="Disordered" evidence="1">
    <location>
        <begin position="1"/>
        <end position="92"/>
    </location>
</feature>
<reference evidence="2" key="1">
    <citation type="journal article" date="2020" name="Stud. Mycol.">
        <title>101 Dothideomycetes genomes: a test case for predicting lifestyles and emergence of pathogens.</title>
        <authorList>
            <person name="Haridas S."/>
            <person name="Albert R."/>
            <person name="Binder M."/>
            <person name="Bloem J."/>
            <person name="Labutti K."/>
            <person name="Salamov A."/>
            <person name="Andreopoulos B."/>
            <person name="Baker S."/>
            <person name="Barry K."/>
            <person name="Bills G."/>
            <person name="Bluhm B."/>
            <person name="Cannon C."/>
            <person name="Castanera R."/>
            <person name="Culley D."/>
            <person name="Daum C."/>
            <person name="Ezra D."/>
            <person name="Gonzalez J."/>
            <person name="Henrissat B."/>
            <person name="Kuo A."/>
            <person name="Liang C."/>
            <person name="Lipzen A."/>
            <person name="Lutzoni F."/>
            <person name="Magnuson J."/>
            <person name="Mondo S."/>
            <person name="Nolan M."/>
            <person name="Ohm R."/>
            <person name="Pangilinan J."/>
            <person name="Park H.-J."/>
            <person name="Ramirez L."/>
            <person name="Alfaro M."/>
            <person name="Sun H."/>
            <person name="Tritt A."/>
            <person name="Yoshinaga Y."/>
            <person name="Zwiers L.-H."/>
            <person name="Turgeon B."/>
            <person name="Goodwin S."/>
            <person name="Spatafora J."/>
            <person name="Crous P."/>
            <person name="Grigoriev I."/>
        </authorList>
    </citation>
    <scope>NUCLEOTIDE SEQUENCE</scope>
    <source>
        <strain evidence="2">CBS 122368</strain>
    </source>
</reference>